<reference evidence="1 2" key="1">
    <citation type="submission" date="2020-12" db="EMBL/GenBank/DDBJ databases">
        <title>Complete genome sequence of lactococcus lactis subsp. cremoris strain EPSC and strain G3-2.</title>
        <authorList>
            <person name="Kita K."/>
            <person name="Ishikawa S."/>
        </authorList>
    </citation>
    <scope>NUCLEOTIDE SEQUENCE [LARGE SCALE GENOMIC DNA]</scope>
    <source>
        <strain evidence="1 2">EPSC</strain>
    </source>
</reference>
<sequence>MINNYAAIALFQKQGFTIEGVRRESMCVDGEFIDEFYMSKILD</sequence>
<evidence type="ECO:0008006" key="3">
    <source>
        <dbReference type="Google" id="ProtNLM"/>
    </source>
</evidence>
<organism evidence="1 2">
    <name type="scientific">Lactococcus lactis subsp. cremoris</name>
    <name type="common">Streptococcus cremoris</name>
    <dbReference type="NCBI Taxonomy" id="1359"/>
    <lineage>
        <taxon>Bacteria</taxon>
        <taxon>Bacillati</taxon>
        <taxon>Bacillota</taxon>
        <taxon>Bacilli</taxon>
        <taxon>Lactobacillales</taxon>
        <taxon>Streptococcaceae</taxon>
        <taxon>Lactococcus</taxon>
    </lineage>
</organism>
<evidence type="ECO:0000313" key="2">
    <source>
        <dbReference type="Proteomes" id="UP000595253"/>
    </source>
</evidence>
<gene>
    <name evidence="1" type="ORF">LLC_00720</name>
</gene>
<dbReference type="InterPro" id="IPR016181">
    <property type="entry name" value="Acyl_CoA_acyltransferase"/>
</dbReference>
<evidence type="ECO:0000313" key="1">
    <source>
        <dbReference type="EMBL" id="BCO04832.1"/>
    </source>
</evidence>
<dbReference type="EMBL" id="AP024222">
    <property type="protein sequence ID" value="BCO04832.1"/>
    <property type="molecule type" value="Genomic_DNA"/>
</dbReference>
<dbReference type="Proteomes" id="UP000595253">
    <property type="component" value="Chromosome"/>
</dbReference>
<protein>
    <recommendedName>
        <fullName evidence="3">Acetyltransferase</fullName>
    </recommendedName>
</protein>
<name>A0AAD1JWN7_LACLC</name>
<dbReference type="AlphaFoldDB" id="A0AAD1JWN7"/>
<accession>A0AAD1JWN7</accession>
<dbReference type="SUPFAM" id="SSF55729">
    <property type="entry name" value="Acyl-CoA N-acyltransferases (Nat)"/>
    <property type="match status" value="1"/>
</dbReference>
<dbReference type="Gene3D" id="3.40.630.30">
    <property type="match status" value="1"/>
</dbReference>
<proteinExistence type="predicted"/>